<feature type="region of interest" description="Disordered" evidence="1">
    <location>
        <begin position="1"/>
        <end position="40"/>
    </location>
</feature>
<accession>A0A0L0VBP8</accession>
<comment type="caution">
    <text evidence="2">The sequence shown here is derived from an EMBL/GenBank/DDBJ whole genome shotgun (WGS) entry which is preliminary data.</text>
</comment>
<feature type="non-terminal residue" evidence="2">
    <location>
        <position position="1"/>
    </location>
</feature>
<evidence type="ECO:0000313" key="2">
    <source>
        <dbReference type="EMBL" id="KNE96693.1"/>
    </source>
</evidence>
<feature type="region of interest" description="Disordered" evidence="1">
    <location>
        <begin position="97"/>
        <end position="152"/>
    </location>
</feature>
<gene>
    <name evidence="2" type="ORF">PSTG_10096</name>
</gene>
<sequence>PLNLTKNHTTIDQTSDTKNQHNDQHQNPKVTMSHPTCASSVASKDPIMEALPTPTSTTTIPNPNDGTITTNGVMVSPAVWKQLQNMLAMYPTPPTSTPITADLLPPAPTSGTSALGELSNLEEDEDSLPDTNIDRGVPDTNIDCGEDKIPND</sequence>
<keyword evidence="3" id="KW-1185">Reference proteome</keyword>
<organism evidence="2 3">
    <name type="scientific">Puccinia striiformis f. sp. tritici PST-78</name>
    <dbReference type="NCBI Taxonomy" id="1165861"/>
    <lineage>
        <taxon>Eukaryota</taxon>
        <taxon>Fungi</taxon>
        <taxon>Dikarya</taxon>
        <taxon>Basidiomycota</taxon>
        <taxon>Pucciniomycotina</taxon>
        <taxon>Pucciniomycetes</taxon>
        <taxon>Pucciniales</taxon>
        <taxon>Pucciniaceae</taxon>
        <taxon>Puccinia</taxon>
    </lineage>
</organism>
<name>A0A0L0VBP8_9BASI</name>
<dbReference type="AlphaFoldDB" id="A0A0L0VBP8"/>
<evidence type="ECO:0000256" key="1">
    <source>
        <dbReference type="SAM" id="MobiDB-lite"/>
    </source>
</evidence>
<evidence type="ECO:0000313" key="3">
    <source>
        <dbReference type="Proteomes" id="UP000054564"/>
    </source>
</evidence>
<dbReference type="EMBL" id="AJIL01000079">
    <property type="protein sequence ID" value="KNE96693.1"/>
    <property type="molecule type" value="Genomic_DNA"/>
</dbReference>
<feature type="compositionally biased region" description="Polar residues" evidence="1">
    <location>
        <begin position="1"/>
        <end position="17"/>
    </location>
</feature>
<feature type="region of interest" description="Disordered" evidence="1">
    <location>
        <begin position="48"/>
        <end position="67"/>
    </location>
</feature>
<dbReference type="Proteomes" id="UP000054564">
    <property type="component" value="Unassembled WGS sequence"/>
</dbReference>
<protein>
    <submittedName>
        <fullName evidence="2">Uncharacterized protein</fullName>
    </submittedName>
</protein>
<reference evidence="3" key="1">
    <citation type="submission" date="2014-03" db="EMBL/GenBank/DDBJ databases">
        <title>The Genome Sequence of Puccinia striiformis f. sp. tritici PST-78.</title>
        <authorList>
            <consortium name="The Broad Institute Genome Sequencing Platform"/>
            <person name="Cuomo C."/>
            <person name="Hulbert S."/>
            <person name="Chen X."/>
            <person name="Walker B."/>
            <person name="Young S.K."/>
            <person name="Zeng Q."/>
            <person name="Gargeya S."/>
            <person name="Fitzgerald M."/>
            <person name="Haas B."/>
            <person name="Abouelleil A."/>
            <person name="Alvarado L."/>
            <person name="Arachchi H.M."/>
            <person name="Berlin A.M."/>
            <person name="Chapman S.B."/>
            <person name="Goldberg J."/>
            <person name="Griggs A."/>
            <person name="Gujja S."/>
            <person name="Hansen M."/>
            <person name="Howarth C."/>
            <person name="Imamovic A."/>
            <person name="Larimer J."/>
            <person name="McCowan C."/>
            <person name="Montmayeur A."/>
            <person name="Murphy C."/>
            <person name="Neiman D."/>
            <person name="Pearson M."/>
            <person name="Priest M."/>
            <person name="Roberts A."/>
            <person name="Saif S."/>
            <person name="Shea T."/>
            <person name="Sisk P."/>
            <person name="Sykes S."/>
            <person name="Wortman J."/>
            <person name="Nusbaum C."/>
            <person name="Birren B."/>
        </authorList>
    </citation>
    <scope>NUCLEOTIDE SEQUENCE [LARGE SCALE GENOMIC DNA]</scope>
    <source>
        <strain evidence="3">race PST-78</strain>
    </source>
</reference>
<feature type="compositionally biased region" description="Polar residues" evidence="1">
    <location>
        <begin position="27"/>
        <end position="40"/>
    </location>
</feature>
<feature type="compositionally biased region" description="Low complexity" evidence="1">
    <location>
        <begin position="52"/>
        <end position="64"/>
    </location>
</feature>
<proteinExistence type="predicted"/>